<keyword evidence="4" id="KW-0479">Metal-binding</keyword>
<dbReference type="PANTHER" id="PTHR11477:SF0">
    <property type="entry name" value="IP08861P-RELATED"/>
    <property type="match status" value="1"/>
</dbReference>
<evidence type="ECO:0000256" key="9">
    <source>
        <dbReference type="SAM" id="MobiDB-lite"/>
    </source>
</evidence>
<dbReference type="GeneID" id="59323716"/>
<dbReference type="InterPro" id="IPR001965">
    <property type="entry name" value="Znf_PHD"/>
</dbReference>
<dbReference type="Pfam" id="PF07500">
    <property type="entry name" value="TFIIS_M"/>
    <property type="match status" value="1"/>
</dbReference>
<dbReference type="SMART" id="SM00249">
    <property type="entry name" value="PHD"/>
    <property type="match status" value="1"/>
</dbReference>
<name>A0A7G3ZAT3_9SACH</name>
<gene>
    <name evidence="12" type="ORF">HG536_0A04370</name>
</gene>
<evidence type="ECO:0000256" key="7">
    <source>
        <dbReference type="ARBA" id="ARBA00023242"/>
    </source>
</evidence>
<evidence type="ECO:0000256" key="4">
    <source>
        <dbReference type="ARBA" id="ARBA00022723"/>
    </source>
</evidence>
<dbReference type="Pfam" id="PF00628">
    <property type="entry name" value="PHD"/>
    <property type="match status" value="1"/>
</dbReference>
<dbReference type="InterPro" id="IPR019786">
    <property type="entry name" value="Zinc_finger_PHD-type_CS"/>
</dbReference>
<dbReference type="KEGG" id="tgb:HG536_0A04370"/>
<protein>
    <recommendedName>
        <fullName evidence="3">Transcription factor BYE1</fullName>
    </recommendedName>
</protein>
<dbReference type="InterPro" id="IPR011011">
    <property type="entry name" value="Znf_FYVE_PHD"/>
</dbReference>
<accession>A0A7G3ZAT3</accession>
<dbReference type="PROSITE" id="PS01359">
    <property type="entry name" value="ZF_PHD_1"/>
    <property type="match status" value="1"/>
</dbReference>
<evidence type="ECO:0000256" key="5">
    <source>
        <dbReference type="ARBA" id="ARBA00022771"/>
    </source>
</evidence>
<comment type="function">
    <text evidence="1">Negative regulator of transcription elongation.</text>
</comment>
<dbReference type="Gene3D" id="3.30.40.10">
    <property type="entry name" value="Zinc/RING finger domain, C3HC4 (zinc finger)"/>
    <property type="match status" value="1"/>
</dbReference>
<sequence length="569" mass="65071">MSIRVSSRSTKGQNKHLQAMMEQEPGSYYKSRRSGEQHDDGGLKAENGDGGNEDEGTVRCPVCGANDENYDAENDAYGDMVQCDGCNSWQHIRCMTNGEDNIDRLLNADGTYFCDQCNPSKYTHLLEHGDKEYQLDDGADHEKPYENPDDNIDDDDDDEDVVSGKRQRSRQHQRRSVSSSAGNVSTKRRKSSTVSDEAEGDTRLRHNAVKMFKDLFSKFIIPDTIEAKVYEQPSDVNDSEELADRMSKNLEKELYEACFDMESSRLNKFYPEKVRSLFSNLKDKKNLILKTHVINGHIPLSKLARMNAQELANPDLQAFKEKIESQSLDQLIIEQPDKPKWIKTHKGEELIEAQDEFQPEEDAFYSKHVISRHDESDANEVGTSKPKEIAFELPEQMEMTKESNKESQDGLIEVDLLYPDIDVEFSGLLKYLGASKELKNNPYMKAFGDAHLSVEGRLSRGKVLSYLHEMQATRAFLLYELIPRRQEDIENSSAANYQKLYEFLTSHEKIIGIKNKQRYEKNIYLIPSTIGDTCFAIESILEKNDSRGLLTHNIKKIFLLIVIKPELVF</sequence>
<dbReference type="InterPro" id="IPR036575">
    <property type="entry name" value="TFIIS_cen_dom_sf"/>
</dbReference>
<evidence type="ECO:0000259" key="10">
    <source>
        <dbReference type="PROSITE" id="PS50016"/>
    </source>
</evidence>
<evidence type="ECO:0000259" key="11">
    <source>
        <dbReference type="PROSITE" id="PS51321"/>
    </source>
</evidence>
<feature type="compositionally biased region" description="Acidic residues" evidence="9">
    <location>
        <begin position="147"/>
        <end position="161"/>
    </location>
</feature>
<dbReference type="SMART" id="SM00510">
    <property type="entry name" value="TFS2M"/>
    <property type="match status" value="1"/>
</dbReference>
<feature type="region of interest" description="Disordered" evidence="9">
    <location>
        <begin position="135"/>
        <end position="200"/>
    </location>
</feature>
<comment type="similarity">
    <text evidence="2">Belongs to the BYE1 family.</text>
</comment>
<dbReference type="SUPFAM" id="SSF46942">
    <property type="entry name" value="Elongation factor TFIIS domain 2"/>
    <property type="match status" value="1"/>
</dbReference>
<evidence type="ECO:0000256" key="3">
    <source>
        <dbReference type="ARBA" id="ARBA00021616"/>
    </source>
</evidence>
<feature type="compositionally biased region" description="Basic and acidic residues" evidence="9">
    <location>
        <begin position="33"/>
        <end position="47"/>
    </location>
</feature>
<dbReference type="GO" id="GO:0008270">
    <property type="term" value="F:zinc ion binding"/>
    <property type="evidence" value="ECO:0007669"/>
    <property type="project" value="UniProtKB-KW"/>
</dbReference>
<dbReference type="Pfam" id="PF07744">
    <property type="entry name" value="SPOC"/>
    <property type="match status" value="1"/>
</dbReference>
<evidence type="ECO:0000256" key="1">
    <source>
        <dbReference type="ARBA" id="ARBA00002311"/>
    </source>
</evidence>
<feature type="domain" description="PHD-type" evidence="10">
    <location>
        <begin position="57"/>
        <end position="120"/>
    </location>
</feature>
<dbReference type="AlphaFoldDB" id="A0A7G3ZAT3"/>
<dbReference type="GO" id="GO:0000977">
    <property type="term" value="F:RNA polymerase II transcription regulatory region sequence-specific DNA binding"/>
    <property type="evidence" value="ECO:0007669"/>
    <property type="project" value="TreeGrafter"/>
</dbReference>
<keyword evidence="7" id="KW-0539">Nucleus</keyword>
<dbReference type="PANTHER" id="PTHR11477">
    <property type="entry name" value="TRANSCRIPTION FACTOR S-II ZINC FINGER DOMAIN-CONTAINING PROTEIN"/>
    <property type="match status" value="1"/>
</dbReference>
<feature type="compositionally biased region" description="Polar residues" evidence="9">
    <location>
        <begin position="1"/>
        <end position="16"/>
    </location>
</feature>
<dbReference type="SUPFAM" id="SSF57903">
    <property type="entry name" value="FYVE/PHD zinc finger"/>
    <property type="match status" value="1"/>
</dbReference>
<dbReference type="InterPro" id="IPR019787">
    <property type="entry name" value="Znf_PHD-finger"/>
</dbReference>
<feature type="compositionally biased region" description="Basic and acidic residues" evidence="9">
    <location>
        <begin position="135"/>
        <end position="146"/>
    </location>
</feature>
<dbReference type="InterPro" id="IPR012921">
    <property type="entry name" value="SPOC_C"/>
</dbReference>
<keyword evidence="13" id="KW-1185">Reference proteome</keyword>
<proteinExistence type="inferred from homology"/>
<dbReference type="GO" id="GO:0006351">
    <property type="term" value="P:DNA-templated transcription"/>
    <property type="evidence" value="ECO:0007669"/>
    <property type="project" value="InterPro"/>
</dbReference>
<feature type="region of interest" description="Disordered" evidence="9">
    <location>
        <begin position="1"/>
        <end position="56"/>
    </location>
</feature>
<dbReference type="GO" id="GO:0005634">
    <property type="term" value="C:nucleus"/>
    <property type="evidence" value="ECO:0007669"/>
    <property type="project" value="TreeGrafter"/>
</dbReference>
<dbReference type="OrthoDB" id="79252at2759"/>
<feature type="domain" description="TFIIS central" evidence="11">
    <location>
        <begin position="204"/>
        <end position="339"/>
    </location>
</feature>
<dbReference type="Gene3D" id="1.10.472.30">
    <property type="entry name" value="Transcription elongation factor S-II, central domain"/>
    <property type="match status" value="1"/>
</dbReference>
<evidence type="ECO:0000256" key="6">
    <source>
        <dbReference type="ARBA" id="ARBA00022833"/>
    </source>
</evidence>
<organism evidence="12 13">
    <name type="scientific">Torulaspora globosa</name>
    <dbReference type="NCBI Taxonomy" id="48254"/>
    <lineage>
        <taxon>Eukaryota</taxon>
        <taxon>Fungi</taxon>
        <taxon>Dikarya</taxon>
        <taxon>Ascomycota</taxon>
        <taxon>Saccharomycotina</taxon>
        <taxon>Saccharomycetes</taxon>
        <taxon>Saccharomycetales</taxon>
        <taxon>Saccharomycetaceae</taxon>
        <taxon>Torulaspora</taxon>
    </lineage>
</organism>
<dbReference type="EMBL" id="CP059246">
    <property type="protein sequence ID" value="QLL30619.1"/>
    <property type="molecule type" value="Genomic_DNA"/>
</dbReference>
<keyword evidence="6" id="KW-0862">Zinc</keyword>
<evidence type="ECO:0000256" key="8">
    <source>
        <dbReference type="PROSITE-ProRule" id="PRU00146"/>
    </source>
</evidence>
<feature type="compositionally biased region" description="Basic residues" evidence="9">
    <location>
        <begin position="165"/>
        <end position="175"/>
    </location>
</feature>
<evidence type="ECO:0000256" key="2">
    <source>
        <dbReference type="ARBA" id="ARBA00011050"/>
    </source>
</evidence>
<dbReference type="RefSeq" id="XP_037137294.1">
    <property type="nucleotide sequence ID" value="XM_037281399.1"/>
</dbReference>
<dbReference type="PROSITE" id="PS51321">
    <property type="entry name" value="TFIIS_CENTRAL"/>
    <property type="match status" value="1"/>
</dbReference>
<keyword evidence="5 8" id="KW-0863">Zinc-finger</keyword>
<dbReference type="InterPro" id="IPR013083">
    <property type="entry name" value="Znf_RING/FYVE/PHD"/>
</dbReference>
<evidence type="ECO:0000313" key="13">
    <source>
        <dbReference type="Proteomes" id="UP000515788"/>
    </source>
</evidence>
<dbReference type="Proteomes" id="UP000515788">
    <property type="component" value="Chromosome 1"/>
</dbReference>
<evidence type="ECO:0000313" key="12">
    <source>
        <dbReference type="EMBL" id="QLL30619.1"/>
    </source>
</evidence>
<reference evidence="12 13" key="1">
    <citation type="submission" date="2020-06" db="EMBL/GenBank/DDBJ databases">
        <title>The yeast mating-type switching endonuclease HO is a domesticated member of an unorthodox homing genetic element family.</title>
        <authorList>
            <person name="Coughlan A.Y."/>
            <person name="Lombardi L."/>
            <person name="Braun-Galleani S."/>
            <person name="Martos A.R."/>
            <person name="Galeote V."/>
            <person name="Bigey F."/>
            <person name="Dequin S."/>
            <person name="Byrne K.P."/>
            <person name="Wolfe K.H."/>
        </authorList>
    </citation>
    <scope>NUCLEOTIDE SEQUENCE [LARGE SCALE GENOMIC DNA]</scope>
    <source>
        <strain evidence="12 13">CBS764</strain>
    </source>
</reference>
<dbReference type="InterPro" id="IPR003618">
    <property type="entry name" value="TFIIS_cen_dom"/>
</dbReference>
<dbReference type="PROSITE" id="PS50016">
    <property type="entry name" value="ZF_PHD_2"/>
    <property type="match status" value="1"/>
</dbReference>